<dbReference type="AlphaFoldDB" id="A0A411HKK8"/>
<dbReference type="Pfam" id="PF03203">
    <property type="entry name" value="MerC"/>
    <property type="match status" value="1"/>
</dbReference>
<evidence type="ECO:0000256" key="1">
    <source>
        <dbReference type="SAM" id="Phobius"/>
    </source>
</evidence>
<dbReference type="RefSeq" id="WP_129833637.1">
    <property type="nucleotide sequence ID" value="NZ_CP035704.1"/>
</dbReference>
<dbReference type="GO" id="GO:0015097">
    <property type="term" value="F:mercury ion transmembrane transporter activity"/>
    <property type="evidence" value="ECO:0007669"/>
    <property type="project" value="InterPro"/>
</dbReference>
<keyword evidence="1" id="KW-0812">Transmembrane</keyword>
<feature type="transmembrane region" description="Helical" evidence="1">
    <location>
        <begin position="37"/>
        <end position="64"/>
    </location>
</feature>
<feature type="transmembrane region" description="Helical" evidence="1">
    <location>
        <begin position="119"/>
        <end position="139"/>
    </location>
</feature>
<dbReference type="GO" id="GO:0016020">
    <property type="term" value="C:membrane"/>
    <property type="evidence" value="ECO:0007669"/>
    <property type="project" value="InterPro"/>
</dbReference>
<keyword evidence="1" id="KW-1133">Transmembrane helix</keyword>
<protein>
    <submittedName>
        <fullName evidence="2">MerC domain-containing protein</fullName>
    </submittedName>
</protein>
<dbReference type="EMBL" id="CP035704">
    <property type="protein sequence ID" value="QBB71031.1"/>
    <property type="molecule type" value="Genomic_DNA"/>
</dbReference>
<keyword evidence="3" id="KW-1185">Reference proteome</keyword>
<dbReference type="InterPro" id="IPR004891">
    <property type="entry name" value="Mercury-R_MerC"/>
</dbReference>
<name>A0A411HKK8_9GAMM</name>
<evidence type="ECO:0000313" key="2">
    <source>
        <dbReference type="EMBL" id="QBB71031.1"/>
    </source>
</evidence>
<sequence length="157" mass="17075">MLYYNHNVVPEIFLQPSQSPKPPGKLIRLADRLGASAAFLCALHCAALPFVLALLPALGLTFLADHGFEHAFIAFATVLASVTLIIGYRRHHVFRAFWFLLPGLVLLWTGSALDGHAGSTTHALLVATGGTLVTIAHLINLRLSHVQMHVHDSFCVH</sequence>
<feature type="transmembrane region" description="Helical" evidence="1">
    <location>
        <begin position="70"/>
        <end position="89"/>
    </location>
</feature>
<dbReference type="KEGG" id="xbc:ELE36_12095"/>
<dbReference type="OrthoDB" id="5966279at2"/>
<accession>A0A411HKK8</accession>
<organism evidence="2 3">
    <name type="scientific">Pseudolysobacter antarcticus</name>
    <dbReference type="NCBI Taxonomy" id="2511995"/>
    <lineage>
        <taxon>Bacteria</taxon>
        <taxon>Pseudomonadati</taxon>
        <taxon>Pseudomonadota</taxon>
        <taxon>Gammaproteobacteria</taxon>
        <taxon>Lysobacterales</taxon>
        <taxon>Rhodanobacteraceae</taxon>
        <taxon>Pseudolysobacter</taxon>
    </lineage>
</organism>
<reference evidence="2 3" key="1">
    <citation type="submission" date="2019-01" db="EMBL/GenBank/DDBJ databases">
        <title>Pseudolysobacter antarctica gen. nov., sp. nov., isolated from Fildes Peninsula, Antarctica.</title>
        <authorList>
            <person name="Wei Z."/>
            <person name="Peng F."/>
        </authorList>
    </citation>
    <scope>NUCLEOTIDE SEQUENCE [LARGE SCALE GENOMIC DNA]</scope>
    <source>
        <strain evidence="2 3">AQ6-296</strain>
    </source>
</reference>
<feature type="transmembrane region" description="Helical" evidence="1">
    <location>
        <begin position="96"/>
        <end position="113"/>
    </location>
</feature>
<gene>
    <name evidence="2" type="ORF">ELE36_12095</name>
</gene>
<proteinExistence type="predicted"/>
<keyword evidence="1" id="KW-0472">Membrane</keyword>
<dbReference type="Proteomes" id="UP000291562">
    <property type="component" value="Chromosome"/>
</dbReference>
<evidence type="ECO:0000313" key="3">
    <source>
        <dbReference type="Proteomes" id="UP000291562"/>
    </source>
</evidence>